<keyword evidence="2" id="KW-0732">Signal</keyword>
<dbReference type="EMBL" id="MU806166">
    <property type="protein sequence ID" value="KAJ3838737.1"/>
    <property type="molecule type" value="Genomic_DNA"/>
</dbReference>
<keyword evidence="4" id="KW-1185">Reference proteome</keyword>
<proteinExistence type="predicted"/>
<sequence length="301" mass="33742">MIILRSHLMLIAAVGMVSVLGLPVPDENDLSASPSTSMAIDILDARTSQGSINKRMDPNRLPSIDPNRSHGNSDPLPNPWRSHSGYSSNTPVSDPEIPENQQNSEKRPCVEPPVEMAGPDPHPWCKPRQAAEPVVSGPGGRFFRPIQEYQRPSVVDKIEFIKGTSVGRRNLKDPNLYSVVRRQAIAPIEKSIKKHEALPGKAVKWLNEYYILAQLVGTDEMKKQAQYFRTTEEYINSSGDARTEYNDCLERVEKKRPQVGDMFTVGLADKKGASFLDPTAYEEVHSNQRLPLNIRRSVTWM</sequence>
<organism evidence="3 4">
    <name type="scientific">Lentinula raphanica</name>
    <dbReference type="NCBI Taxonomy" id="153919"/>
    <lineage>
        <taxon>Eukaryota</taxon>
        <taxon>Fungi</taxon>
        <taxon>Dikarya</taxon>
        <taxon>Basidiomycota</taxon>
        <taxon>Agaricomycotina</taxon>
        <taxon>Agaricomycetes</taxon>
        <taxon>Agaricomycetidae</taxon>
        <taxon>Agaricales</taxon>
        <taxon>Marasmiineae</taxon>
        <taxon>Omphalotaceae</taxon>
        <taxon>Lentinula</taxon>
    </lineage>
</organism>
<feature type="chain" id="PRO_5041417697" evidence="2">
    <location>
        <begin position="22"/>
        <end position="301"/>
    </location>
</feature>
<gene>
    <name evidence="3" type="ORF">F5878DRAFT_158158</name>
</gene>
<feature type="signal peptide" evidence="2">
    <location>
        <begin position="1"/>
        <end position="21"/>
    </location>
</feature>
<reference evidence="3" key="1">
    <citation type="submission" date="2022-08" db="EMBL/GenBank/DDBJ databases">
        <authorList>
            <consortium name="DOE Joint Genome Institute"/>
            <person name="Min B."/>
            <person name="Riley R."/>
            <person name="Sierra-Patev S."/>
            <person name="Naranjo-Ortiz M."/>
            <person name="Looney B."/>
            <person name="Konkel Z."/>
            <person name="Slot J.C."/>
            <person name="Sakamoto Y."/>
            <person name="Steenwyk J.L."/>
            <person name="Rokas A."/>
            <person name="Carro J."/>
            <person name="Camarero S."/>
            <person name="Ferreira P."/>
            <person name="Molpeceres G."/>
            <person name="Ruiz-Duenas F.J."/>
            <person name="Serrano A."/>
            <person name="Henrissat B."/>
            <person name="Drula E."/>
            <person name="Hughes K.W."/>
            <person name="Mata J.L."/>
            <person name="Ishikawa N.K."/>
            <person name="Vargas-Isla R."/>
            <person name="Ushijima S."/>
            <person name="Smith C.A."/>
            <person name="Ahrendt S."/>
            <person name="Andreopoulos W."/>
            <person name="He G."/>
            <person name="Labutti K."/>
            <person name="Lipzen A."/>
            <person name="Ng V."/>
            <person name="Sandor L."/>
            <person name="Barry K."/>
            <person name="Martinez A.T."/>
            <person name="Xiao Y."/>
            <person name="Gibbons J.G."/>
            <person name="Terashima K."/>
            <person name="Hibbett D.S."/>
            <person name="Grigoriev I.V."/>
        </authorList>
    </citation>
    <scope>NUCLEOTIDE SEQUENCE</scope>
    <source>
        <strain evidence="3">TFB9207</strain>
    </source>
</reference>
<evidence type="ECO:0000313" key="4">
    <source>
        <dbReference type="Proteomes" id="UP001163846"/>
    </source>
</evidence>
<dbReference type="Proteomes" id="UP001163846">
    <property type="component" value="Unassembled WGS sequence"/>
</dbReference>
<dbReference type="AlphaFoldDB" id="A0AA38UEG5"/>
<accession>A0AA38UEG5</accession>
<evidence type="ECO:0000256" key="1">
    <source>
        <dbReference type="SAM" id="MobiDB-lite"/>
    </source>
</evidence>
<comment type="caution">
    <text evidence="3">The sequence shown here is derived from an EMBL/GenBank/DDBJ whole genome shotgun (WGS) entry which is preliminary data.</text>
</comment>
<name>A0AA38UEG5_9AGAR</name>
<evidence type="ECO:0000313" key="3">
    <source>
        <dbReference type="EMBL" id="KAJ3838737.1"/>
    </source>
</evidence>
<feature type="region of interest" description="Disordered" evidence="1">
    <location>
        <begin position="49"/>
        <end position="122"/>
    </location>
</feature>
<protein>
    <submittedName>
        <fullName evidence="3">Uncharacterized protein</fullName>
    </submittedName>
</protein>
<evidence type="ECO:0000256" key="2">
    <source>
        <dbReference type="SAM" id="SignalP"/>
    </source>
</evidence>